<organism evidence="5">
    <name type="scientific">Echinostoma caproni</name>
    <dbReference type="NCBI Taxonomy" id="27848"/>
    <lineage>
        <taxon>Eukaryota</taxon>
        <taxon>Metazoa</taxon>
        <taxon>Spiralia</taxon>
        <taxon>Lophotrochozoa</taxon>
        <taxon>Platyhelminthes</taxon>
        <taxon>Trematoda</taxon>
        <taxon>Digenea</taxon>
        <taxon>Plagiorchiida</taxon>
        <taxon>Echinostomata</taxon>
        <taxon>Echinostomatoidea</taxon>
        <taxon>Echinostomatidae</taxon>
        <taxon>Echinostoma</taxon>
    </lineage>
</organism>
<feature type="domain" description="Immunoglobulin" evidence="2">
    <location>
        <begin position="244"/>
        <end position="332"/>
    </location>
</feature>
<feature type="domain" description="Immunoglobulin" evidence="2">
    <location>
        <begin position="2547"/>
        <end position="2639"/>
    </location>
</feature>
<evidence type="ECO:0000313" key="3">
    <source>
        <dbReference type="EMBL" id="VDP77394.1"/>
    </source>
</evidence>
<keyword evidence="4" id="KW-1185">Reference proteome</keyword>
<name>A0A183AGK9_9TREM</name>
<dbReference type="OrthoDB" id="6248107at2759"/>
<reference evidence="5" key="1">
    <citation type="submission" date="2016-06" db="UniProtKB">
        <authorList>
            <consortium name="WormBaseParasite"/>
        </authorList>
    </citation>
    <scope>IDENTIFICATION</scope>
</reference>
<feature type="domain" description="Immunoglobulin" evidence="2">
    <location>
        <begin position="1699"/>
        <end position="1781"/>
    </location>
</feature>
<feature type="domain" description="Immunoglobulin" evidence="2">
    <location>
        <begin position="2951"/>
        <end position="3044"/>
    </location>
</feature>
<accession>A0A183AGK9</accession>
<dbReference type="SUPFAM" id="SSF48726">
    <property type="entry name" value="Immunoglobulin"/>
    <property type="match status" value="2"/>
</dbReference>
<feature type="domain" description="Immunoglobulin" evidence="2">
    <location>
        <begin position="1098"/>
        <end position="1189"/>
    </location>
</feature>
<evidence type="ECO:0000313" key="5">
    <source>
        <dbReference type="WBParaSite" id="ECPE_0000610701-mRNA-1"/>
    </source>
</evidence>
<gene>
    <name evidence="3" type="ORF">ECPE_LOCUS6094</name>
</gene>
<evidence type="ECO:0000313" key="4">
    <source>
        <dbReference type="Proteomes" id="UP000272942"/>
    </source>
</evidence>
<dbReference type="EMBL" id="UZAN01043027">
    <property type="protein sequence ID" value="VDP77394.1"/>
    <property type="molecule type" value="Genomic_DNA"/>
</dbReference>
<proteinExistence type="predicted"/>
<feature type="region of interest" description="Disordered" evidence="1">
    <location>
        <begin position="3603"/>
        <end position="3625"/>
    </location>
</feature>
<reference evidence="3 4" key="2">
    <citation type="submission" date="2018-11" db="EMBL/GenBank/DDBJ databases">
        <authorList>
            <consortium name="Pathogen Informatics"/>
        </authorList>
    </citation>
    <scope>NUCLEOTIDE SEQUENCE [LARGE SCALE GENOMIC DNA]</scope>
    <source>
        <strain evidence="3 4">Egypt</strain>
    </source>
</reference>
<dbReference type="WBParaSite" id="ECPE_0000610701-mRNA-1">
    <property type="protein sequence ID" value="ECPE_0000610701-mRNA-1"/>
    <property type="gene ID" value="ECPE_0000610701"/>
</dbReference>
<dbReference type="Proteomes" id="UP000272942">
    <property type="component" value="Unassembled WGS sequence"/>
</dbReference>
<dbReference type="InterPro" id="IPR003599">
    <property type="entry name" value="Ig_sub"/>
</dbReference>
<protein>
    <submittedName>
        <fullName evidence="5">Ig-like domain-containing protein</fullName>
    </submittedName>
</protein>
<evidence type="ECO:0000256" key="1">
    <source>
        <dbReference type="SAM" id="MobiDB-lite"/>
    </source>
</evidence>
<dbReference type="SMART" id="SM00409">
    <property type="entry name" value="IG"/>
    <property type="match status" value="6"/>
</dbReference>
<feature type="domain" description="Immunoglobulin" evidence="2">
    <location>
        <begin position="661"/>
        <end position="764"/>
    </location>
</feature>
<sequence>MENFTETCNFALIVPLQDKSYYTVQFVQSPNITSSNTLGIHMQLNSPDGLRRYAHLHMTDPSKQLCPEFFRVGHTSDNVLDLASLLNQPERHEIRFADYTSIDRITIKGEMNVYLSMSAFLPNPDYEAVSYLISRSTSSNQINVVRKSITHKLKIRPWEVHRMVTELVQAHPDYEEQMYQFQLQFHTSRNNLALVIVLARKGEYADRELTEVMHQWIIQGKRDAKFIWPGTQLPAIRMIPLFVTHITIYRVNETAIVEAEPHEIHNKVRYCQKRLSRGSHYEHNLRLSALSGSYKFYMHSVQVEDSGAYKCQTPQAQGGERVLFEDHYIIVLPRKTDVAAFVNARPPGESDVLKHTYPYKDALGRFYFKHNRPIIVTCVYNLSKGLDNYLGYRQTYRSTTSPIRDIPYRLLQEHTRSYGAMFLNLTSYQITPEYAKDGKVIETRFECSYLYEQTFKLVRHANPIPYKDRFINADVTLIAVRNKRPLIISSTIRTNVRALTRGLRSVESTFTNLSTYLHTTVRVPETVITGSCIGLLSERDSWGQVWSITRVINSTNYALRTCPIKSQKVITTKTSAWLNAPEMRLSHSLVTIQFVFSCIADMFTEAIGITLYIAEGKVANQTEISHQFINSVLQSVTALNRAQGYVPIQLKDQAVTHATHMRLIRTTVGWRATLNISDRSHMIWRIPRNAQTFTIQCRYGINSTQPEVALPDGFALFRTSSGQLLELTKRQVQVTDSGWYCCYIKNCSSCPFKPVGPARRLVVLPNESHLKAQVEIEKELIDIDTLKVDTKLNPLTTNEQRMFVYCSYWMYYGIEANITLGFLYETGMPRSLNQLSLPFKLLRVARTESHDHYSLKHIYSIDRPNPDTYWNYTNVTCFLHISEIVHDVKDVFGRNFYLHFSKSLYFKYDLIRFPKLIPEFMQTTSRILTEALLRNESTDLKKLFQAAAPIQPLRLFGASYQINWTVFLGIPSGWTAAWTVYRTTDSVIIEPCHRLTTVKLDNSTDMGNVTAMPLHKINAGINFFNISAECAFQPEHIGLIVSVFAHYTNTTNRDEVEESLMNEVKWWFTSEQWRPNNTSRLEWAKYYFSYRAVPMKVLWRASVQIGDLIVMVGRRTESHHEPKCTYRASSTSTPIPTHKSFKLYNLSATEFVLRKTHADYSDSGIYECAIECENCSIRLGFAPRELSVLPDESVLQMHLNYKPLLLNQLSMHHFNQYDGFRKPYLYTEQTLSVRCLFELSPIAKLETSPVLIYRMDNPERKKMTTLPIRTGVQFFTEIQGKPVLVTDYEIVAPSPDKYAGELHVTCRLSYGHYIATDSDIETRNERLEVQREFCLSVKILARPTILTHLVQTSHPALFDNWKHENALNMSAHQFHQSVSNSRVREAYVTISLLVGLGVPKGEVEVLSYYENENELYEVQCQEVYRQAIEPSTIPWNSLYRKEFTNARGNHMINLTVGCTLQPEHIALGFVAFRFEENATVMHQWLRKQILQSLSYYFSNPTSSVPYAWKMCPGCSISLGLVKLKIGWIATINSGESFSMLVRGIQPSPADVFIRGRFAVWTYMLHNDSDLIRENCLVEQTASVRRDQIPAVIYTDHLYKSVKANCLINVTFHCVLRPENVALVMLAHNSLQSNIDEDYSEHLFANEVQKRVKAWLDFTDPDNELNEQIVTSEESKRSFLIMKVSVHWLITRRTGTRVQMLGYVGSQGDTKISCFVKKTADSPTDHVGHDFQIVRILNGFAFYLTKVRATFGDSGTYWCTSIDKCLNCVPKHNFLPRQLIVAPNESIVKILLTGRPFGLHSKEMTNFTQYSLDNKPYLLSDQSVYVYCVYPKLKISHMEPSLKFTYILVNPKNKHHFTEGMATSIAEFREELSEEYRIFQGFLITAPATAEEGTYLNVTCTINYKEKSMSNRVFDFTNKSLDIFSISQSQKIEFLIRYRPKLFFQYLHSSSQDIQLAFRNQKEQVILNSPSFYASGPTDRLLEGLVQISILLTVGNPEGVPSVQLFYWHGVLRVDRCKTMNYYQISEENSYDIKVTEYQSRSEVRVYMYEVVCRLTPGHVAIAIMTINSFDLTSNLKVIEWAATMSIIKTMTHWITHKDDKQTMPIYPPPHSNMDYSLIRIRVGWRASVVTGEPLIIFGLLGPLGEGDPSCSLFDSNSLAVTREIATNKDDEFLLLVNRSTASFELIKPKTSEQDGNVYGCKLLNCPRCGTVEQFQPRRLTVFSKRMDLLIHFTSKPYPENVSLLGDIYTQMDKKGIPFMYTAQRLMVHCECRMGVGTKLPIGFRFTFREYSIDKAPMTLPYNLSSFKMRKLGEYWSFTESYFITSPSTSADDSQLEATCIMNQTSARSGDDVNEIAHQEIAIQRRKLQLSVPISPYIVPQSISTPNEEINKLLQQNEAVEPNPSTFMEHVNREPIEEGPFQLNFSVSLGWPAGWFSVWIFFNRSSSFYAQPCIQTDESTASKSTEASNVMNVTYECYIHPEHVAILIYVPQILDNNYDRKLVERTFVQSTSKAMTLWFQNYSDWERYILRQPLHSFGMYRFCRIKVAWRASVALGSQIKIFGAVEKHSSSPIICFYGFVNADRRINPDSGFSIIQTENYFYLHKARADFGDSGVYECRVKTCFDCQAYLGFPPRQLVVLPNASLIRFVFNKIQTEVESTSCGVASVPLIPPGRGVLVSCIYPIIKIQWRRVTSNIYLGTSKETGIERRLQNVMFDLRNQDEGLFAERTTVVRVPDQRRNMIYWKLRCEVVFEAYRVPFDMRNEIPAEKLNSTLDFISIQRRKPHILSETIETNVLELTKVMRNRTLTESNKEAFSEIPIKNRVREGLLSMEWKAFLGSPPGWVILWLVYQKREKLYIDVCTVESLTKMRVEEPIKIRGHCVLIPGHVALLIGALQIPGTKWTRPMVEAAIETWLLTNLTKRPKKNKDETSGIGHVACFDYDIRLVHLEVGWQATVKVGQPIVMVGRLVGLNKSNVQCHFRAWNSDTTTDLDASFKINVGDKMNQLEIRKEHATYDDSGWYSCITNASIKDDIMSGIQTRRLIVLPQGDSLGCKVTLDLAGNRVINEWQKTTRGMPYLLAHQSGYVHCTYDSLLDLYFHPEHEVMYEIQDENTMKTNRLVNHMAPKLVESKLSNTKRTNVYHFRGITSKMFTGLLKVTCCIRFENLTAQIDISGSDGTITLSCENRFTILEPATGELKIQSDSHNFQKQPVPLGTEFVCSGGFGVPRLTYKWIRIIPPVFGKTTIDTDLASLLPGQGGGWDGPHNPFFDMPKHYLFTHGPILRVPKDPRFLGMNYLYVCVGKNIVQGREHTIKRGLHISVLICHADYMNLDLTIFLSSRLMAACAIRNNPDSQIQFYGYYFITLVRQIVLGLPYGPDMARINYLMRPTQQDLSSDSQIKYQWRLSSNMPTRFDLAKTIYSKQVKPITSFDACDTIPDSLESIIQALVEMRPYSTERDFVVLLTIDYFLNTTLSDEAIKNIQDLHRSGMKVVVALTHPMNAKFQRFNQRISQVLKPVSMINILPLFSGAKDCRLCHMGLNDLKFQIARLPLFEALCKAARSAKRSPPPKPYFTFSAPPTQWTEGQHILIICLADEEPIQDRATVNPTNRGLHISPIEPGLSTPVHSE</sequence>
<dbReference type="InterPro" id="IPR036179">
    <property type="entry name" value="Ig-like_dom_sf"/>
</dbReference>
<evidence type="ECO:0000259" key="2">
    <source>
        <dbReference type="SMART" id="SM00409"/>
    </source>
</evidence>